<organism evidence="2 3">
    <name type="scientific">Eumeta variegata</name>
    <name type="common">Bagworm moth</name>
    <name type="synonym">Eumeta japonica</name>
    <dbReference type="NCBI Taxonomy" id="151549"/>
    <lineage>
        <taxon>Eukaryota</taxon>
        <taxon>Metazoa</taxon>
        <taxon>Ecdysozoa</taxon>
        <taxon>Arthropoda</taxon>
        <taxon>Hexapoda</taxon>
        <taxon>Insecta</taxon>
        <taxon>Pterygota</taxon>
        <taxon>Neoptera</taxon>
        <taxon>Endopterygota</taxon>
        <taxon>Lepidoptera</taxon>
        <taxon>Glossata</taxon>
        <taxon>Ditrysia</taxon>
        <taxon>Tineoidea</taxon>
        <taxon>Psychidae</taxon>
        <taxon>Oiketicinae</taxon>
        <taxon>Eumeta</taxon>
    </lineage>
</organism>
<comment type="caution">
    <text evidence="2">The sequence shown here is derived from an EMBL/GenBank/DDBJ whole genome shotgun (WGS) entry which is preliminary data.</text>
</comment>
<protein>
    <submittedName>
        <fullName evidence="2">Uncharacterized protein</fullName>
    </submittedName>
</protein>
<accession>A0A4C1T2M6</accession>
<feature type="compositionally biased region" description="Basic residues" evidence="1">
    <location>
        <begin position="70"/>
        <end position="79"/>
    </location>
</feature>
<dbReference type="Proteomes" id="UP000299102">
    <property type="component" value="Unassembled WGS sequence"/>
</dbReference>
<feature type="region of interest" description="Disordered" evidence="1">
    <location>
        <begin position="64"/>
        <end position="103"/>
    </location>
</feature>
<evidence type="ECO:0000256" key="1">
    <source>
        <dbReference type="SAM" id="MobiDB-lite"/>
    </source>
</evidence>
<dbReference type="AlphaFoldDB" id="A0A4C1T2M6"/>
<gene>
    <name evidence="2" type="ORF">EVAR_4871_1</name>
</gene>
<sequence>MIENENSPVTRNGLRAERDTYKRKNAAECLKICVAMRAHHAQRQLLDKIVRSARIVAPQKLCRNVVQRSRTNKQKHTKRQTRETDRRKRGPGGRRDAGSEQFD</sequence>
<dbReference type="EMBL" id="BGZK01000026">
    <property type="protein sequence ID" value="GBP07531.1"/>
    <property type="molecule type" value="Genomic_DNA"/>
</dbReference>
<evidence type="ECO:0000313" key="2">
    <source>
        <dbReference type="EMBL" id="GBP07531.1"/>
    </source>
</evidence>
<evidence type="ECO:0000313" key="3">
    <source>
        <dbReference type="Proteomes" id="UP000299102"/>
    </source>
</evidence>
<reference evidence="2 3" key="1">
    <citation type="journal article" date="2019" name="Commun. Biol.">
        <title>The bagworm genome reveals a unique fibroin gene that provides high tensile strength.</title>
        <authorList>
            <person name="Kono N."/>
            <person name="Nakamura H."/>
            <person name="Ohtoshi R."/>
            <person name="Tomita M."/>
            <person name="Numata K."/>
            <person name="Arakawa K."/>
        </authorList>
    </citation>
    <scope>NUCLEOTIDE SEQUENCE [LARGE SCALE GENOMIC DNA]</scope>
</reference>
<proteinExistence type="predicted"/>
<name>A0A4C1T2M6_EUMVA</name>
<keyword evidence="3" id="KW-1185">Reference proteome</keyword>
<feature type="compositionally biased region" description="Basic and acidic residues" evidence="1">
    <location>
        <begin position="93"/>
        <end position="103"/>
    </location>
</feature>